<dbReference type="SUPFAM" id="SSF110997">
    <property type="entry name" value="Sporulation related repeat"/>
    <property type="match status" value="1"/>
</dbReference>
<dbReference type="InterPro" id="IPR036680">
    <property type="entry name" value="SPOR-like_sf"/>
</dbReference>
<feature type="region of interest" description="Disordered" evidence="1">
    <location>
        <begin position="445"/>
        <end position="468"/>
    </location>
</feature>
<dbReference type="PROSITE" id="PS51724">
    <property type="entry name" value="SPOR"/>
    <property type="match status" value="1"/>
</dbReference>
<keyword evidence="4" id="KW-1185">Reference proteome</keyword>
<dbReference type="Pfam" id="PF05036">
    <property type="entry name" value="SPOR"/>
    <property type="match status" value="1"/>
</dbReference>
<dbReference type="InterPro" id="IPR007730">
    <property type="entry name" value="SPOR-like_dom"/>
</dbReference>
<feature type="compositionally biased region" description="Pro residues" evidence="1">
    <location>
        <begin position="450"/>
        <end position="460"/>
    </location>
</feature>
<dbReference type="Gene3D" id="1.25.40.10">
    <property type="entry name" value="Tetratricopeptide repeat domain"/>
    <property type="match status" value="1"/>
</dbReference>
<evidence type="ECO:0000259" key="2">
    <source>
        <dbReference type="PROSITE" id="PS51724"/>
    </source>
</evidence>
<evidence type="ECO:0000313" key="3">
    <source>
        <dbReference type="EMBL" id="QVM86333.1"/>
    </source>
</evidence>
<dbReference type="Proteomes" id="UP000677126">
    <property type="component" value="Chromosome"/>
</dbReference>
<reference evidence="3 4" key="1">
    <citation type="journal article" date="2021" name="Int. J. Syst. Evol. Microbiol.">
        <title>Novosphingobium decolorationis sp. nov., an aniline blue-decolourizing bacterium isolated from East Pacific sediment.</title>
        <authorList>
            <person name="Chen X."/>
            <person name="Dong B."/>
            <person name="Chen T."/>
            <person name="Ren N."/>
            <person name="Wang J."/>
            <person name="Xu Y."/>
            <person name="Yang J."/>
            <person name="Zhu S."/>
            <person name="Chen J."/>
        </authorList>
    </citation>
    <scope>NUCLEOTIDE SEQUENCE [LARGE SCALE GENOMIC DNA]</scope>
    <source>
        <strain evidence="3 4">502str22</strain>
    </source>
</reference>
<organism evidence="3 4">
    <name type="scientific">Novosphingobium decolorationis</name>
    <dbReference type="NCBI Taxonomy" id="2698673"/>
    <lineage>
        <taxon>Bacteria</taxon>
        <taxon>Pseudomonadati</taxon>
        <taxon>Pseudomonadota</taxon>
        <taxon>Alphaproteobacteria</taxon>
        <taxon>Sphingomonadales</taxon>
        <taxon>Sphingomonadaceae</taxon>
        <taxon>Novosphingobium</taxon>
    </lineage>
</organism>
<feature type="compositionally biased region" description="Basic and acidic residues" evidence="1">
    <location>
        <begin position="255"/>
        <end position="287"/>
    </location>
</feature>
<dbReference type="EMBL" id="CP054856">
    <property type="protein sequence ID" value="QVM86333.1"/>
    <property type="molecule type" value="Genomic_DNA"/>
</dbReference>
<name>A0ABX8EC63_9SPHN</name>
<feature type="domain" description="SPOR" evidence="2">
    <location>
        <begin position="465"/>
        <end position="546"/>
    </location>
</feature>
<evidence type="ECO:0000313" key="4">
    <source>
        <dbReference type="Proteomes" id="UP000677126"/>
    </source>
</evidence>
<dbReference type="InterPro" id="IPR011990">
    <property type="entry name" value="TPR-like_helical_dom_sf"/>
</dbReference>
<sequence length="559" mass="57893">MDAGNAARELGDFDAAKGFFERAQDVAPRDGRIAEGLARTTLRAGDPVGAITYFEDARKAGRPVAALASDQALAYDMVGDTLAAQALYRRVLSGGALTSDEENLVRRRLAVSQAIGGDLEGSEGTLMPLLRAQDKPGWRTRAFTLAIAGDTKEAVQLAERILPAPLAEDVAPYLRYMPRLTAAQQAAAANLGRFPRASEIGRDSARIAAYEPAQPSVPAATTSSGAPVASTAKSARSTEAQAASRPARRSRRSLRLGERNVDESVPRESARRPVRELEPEAEAERVAPPEPKPGIEVVPGDGGPVLGANGELPPVSASASAAARDRIARAAPTPTPLASASAVAASGSAAATAALPAATPAVATTAPPVSGGAIPTRSTVPGFDLARASQARVNQAGVPLARSGEGPSEAAEEAVAQMSLSEAFADLGKPRSPDTPVAGAVDIRKVTPARPAPPPPPPPPKPKKPAHPSRIWVQIGVGRDTDAIAFDWRRYTRRNPALFKGQEAHVTDMGRTHRILVGPFATRKAADGFVDDFAEAGNGQALVWTSPAGQVVDALDAGG</sequence>
<gene>
    <name evidence="3" type="ORF">HT578_19020</name>
</gene>
<feature type="region of interest" description="Disordered" evidence="1">
    <location>
        <begin position="212"/>
        <end position="320"/>
    </location>
</feature>
<feature type="compositionally biased region" description="Polar residues" evidence="1">
    <location>
        <begin position="219"/>
        <end position="241"/>
    </location>
</feature>
<evidence type="ECO:0000256" key="1">
    <source>
        <dbReference type="SAM" id="MobiDB-lite"/>
    </source>
</evidence>
<dbReference type="SUPFAM" id="SSF48452">
    <property type="entry name" value="TPR-like"/>
    <property type="match status" value="1"/>
</dbReference>
<protein>
    <submittedName>
        <fullName evidence="3">SPOR domain-containing protein</fullName>
    </submittedName>
</protein>
<proteinExistence type="predicted"/>
<accession>A0ABX8EC63</accession>